<name>A0A928Q4L2_9FIRM</name>
<dbReference type="PANTHER" id="PTHR32347">
    <property type="entry name" value="EFFLUX SYSTEM COMPONENT YKNX-RELATED"/>
    <property type="match status" value="1"/>
</dbReference>
<evidence type="ECO:0000256" key="3">
    <source>
        <dbReference type="ARBA" id="ARBA00023054"/>
    </source>
</evidence>
<dbReference type="InterPro" id="IPR058792">
    <property type="entry name" value="Beta-barrel_RND_2"/>
</dbReference>
<evidence type="ECO:0000259" key="5">
    <source>
        <dbReference type="Pfam" id="PF25954"/>
    </source>
</evidence>
<evidence type="ECO:0000256" key="4">
    <source>
        <dbReference type="SAM" id="MobiDB-lite"/>
    </source>
</evidence>
<dbReference type="GO" id="GO:0022857">
    <property type="term" value="F:transmembrane transporter activity"/>
    <property type="evidence" value="ECO:0007669"/>
    <property type="project" value="InterPro"/>
</dbReference>
<feature type="domain" description="CusB-like beta-barrel" evidence="5">
    <location>
        <begin position="202"/>
        <end position="279"/>
    </location>
</feature>
<sequence>MKKYGMLFSFTLILSLLIIHAGNVYKGTYVPVSVVKVSPITAESSVYSNNGTVERVDSRNIYAQSGAVVQKIHVKMGDSVKAGQILMTLSAPLAEDIPNTVPLPDSLEQQTYQDLLETYYSQIAGENGSAVVPGMPSSSAQGTSSSGSSAPSPEKQTETGKEIEITAPVAGVVTSVAISEQETVERNKAVMTVSASSDLQVRLAVNESQISEIKIGQRAVITGAGFHTVYEGKVTSISSEAKQEYHTTGTETVVEVLVRIQNPKSDIKPGFSAKARIITEESKNVLVAPYEAVRADDDGKEYVYLLHGRKAVKVPVTTRKEFESGFEVLSGLKDQDTIIINPDSITDGAAVLPQEEDSSNG</sequence>
<proteinExistence type="inferred from homology"/>
<feature type="compositionally biased region" description="Basic and acidic residues" evidence="4">
    <location>
        <begin position="155"/>
        <end position="164"/>
    </location>
</feature>
<dbReference type="InterPro" id="IPR006143">
    <property type="entry name" value="RND_pump_MFP"/>
</dbReference>
<evidence type="ECO:0000313" key="7">
    <source>
        <dbReference type="EMBL" id="MBE6832907.1"/>
    </source>
</evidence>
<feature type="domain" description="CzcB-like barrel-sandwich hybrid" evidence="6">
    <location>
        <begin position="60"/>
        <end position="194"/>
    </location>
</feature>
<comment type="subcellular location">
    <subcellularLocation>
        <location evidence="1">Cell envelope</location>
    </subcellularLocation>
</comment>
<evidence type="ECO:0000256" key="2">
    <source>
        <dbReference type="ARBA" id="ARBA00009477"/>
    </source>
</evidence>
<evidence type="ECO:0000256" key="1">
    <source>
        <dbReference type="ARBA" id="ARBA00004196"/>
    </source>
</evidence>
<organism evidence="7 8">
    <name type="scientific">Faecalispora sporosphaeroides</name>
    <dbReference type="NCBI Taxonomy" id="1549"/>
    <lineage>
        <taxon>Bacteria</taxon>
        <taxon>Bacillati</taxon>
        <taxon>Bacillota</taxon>
        <taxon>Clostridia</taxon>
        <taxon>Eubacteriales</taxon>
        <taxon>Oscillospiraceae</taxon>
        <taxon>Faecalispora</taxon>
    </lineage>
</organism>
<comment type="caution">
    <text evidence="7">The sequence shown here is derived from an EMBL/GenBank/DDBJ whole genome shotgun (WGS) entry which is preliminary data.</text>
</comment>
<evidence type="ECO:0000313" key="8">
    <source>
        <dbReference type="Proteomes" id="UP000754750"/>
    </source>
</evidence>
<dbReference type="NCBIfam" id="TIGR01730">
    <property type="entry name" value="RND_mfp"/>
    <property type="match status" value="1"/>
</dbReference>
<dbReference type="InterPro" id="IPR050465">
    <property type="entry name" value="UPF0194_transport"/>
</dbReference>
<dbReference type="GO" id="GO:0016020">
    <property type="term" value="C:membrane"/>
    <property type="evidence" value="ECO:0007669"/>
    <property type="project" value="InterPro"/>
</dbReference>
<comment type="similarity">
    <text evidence="2">Belongs to the membrane fusion protein (MFP) (TC 8.A.1) family.</text>
</comment>
<evidence type="ECO:0000259" key="6">
    <source>
        <dbReference type="Pfam" id="PF25973"/>
    </source>
</evidence>
<dbReference type="RefSeq" id="WP_326840098.1">
    <property type="nucleotide sequence ID" value="NZ_SVNY01000002.1"/>
</dbReference>
<dbReference type="Gene3D" id="2.40.50.100">
    <property type="match status" value="1"/>
</dbReference>
<dbReference type="EMBL" id="SVNY01000002">
    <property type="protein sequence ID" value="MBE6832907.1"/>
    <property type="molecule type" value="Genomic_DNA"/>
</dbReference>
<feature type="region of interest" description="Disordered" evidence="4">
    <location>
        <begin position="130"/>
        <end position="164"/>
    </location>
</feature>
<dbReference type="InterPro" id="IPR058647">
    <property type="entry name" value="BSH_CzcB-like"/>
</dbReference>
<dbReference type="Pfam" id="PF25973">
    <property type="entry name" value="BSH_CzcB"/>
    <property type="match status" value="1"/>
</dbReference>
<dbReference type="Gene3D" id="2.40.420.20">
    <property type="match status" value="1"/>
</dbReference>
<feature type="compositionally biased region" description="Low complexity" evidence="4">
    <location>
        <begin position="136"/>
        <end position="153"/>
    </location>
</feature>
<protein>
    <submittedName>
        <fullName evidence="7">Efflux RND transporter periplasmic adaptor subunit</fullName>
    </submittedName>
</protein>
<dbReference type="GO" id="GO:0030313">
    <property type="term" value="C:cell envelope"/>
    <property type="evidence" value="ECO:0007669"/>
    <property type="project" value="UniProtKB-SubCell"/>
</dbReference>
<gene>
    <name evidence="7" type="ORF">E7512_04900</name>
</gene>
<dbReference type="Gene3D" id="2.40.30.170">
    <property type="match status" value="1"/>
</dbReference>
<dbReference type="PANTHER" id="PTHR32347:SF14">
    <property type="entry name" value="EFFLUX SYSTEM COMPONENT YKNX-RELATED"/>
    <property type="match status" value="1"/>
</dbReference>
<accession>A0A928Q4L2</accession>
<dbReference type="AlphaFoldDB" id="A0A928Q4L2"/>
<dbReference type="Proteomes" id="UP000754750">
    <property type="component" value="Unassembled WGS sequence"/>
</dbReference>
<reference evidence="7" key="1">
    <citation type="submission" date="2019-04" db="EMBL/GenBank/DDBJ databases">
        <title>Evolution of Biomass-Degrading Anaerobic Consortia Revealed by Metagenomics.</title>
        <authorList>
            <person name="Peng X."/>
        </authorList>
    </citation>
    <scope>NUCLEOTIDE SEQUENCE</scope>
    <source>
        <strain evidence="7">SIG551</strain>
    </source>
</reference>
<dbReference type="Pfam" id="PF25954">
    <property type="entry name" value="Beta-barrel_RND_2"/>
    <property type="match status" value="1"/>
</dbReference>
<keyword evidence="3" id="KW-0175">Coiled coil</keyword>
<dbReference type="SUPFAM" id="SSF111369">
    <property type="entry name" value="HlyD-like secretion proteins"/>
    <property type="match status" value="1"/>
</dbReference>